<dbReference type="PANTHER" id="PTHR33755">
    <property type="entry name" value="TOXIN PARE1-RELATED"/>
    <property type="match status" value="1"/>
</dbReference>
<dbReference type="AlphaFoldDB" id="A0A9W6JP46"/>
<gene>
    <name evidence="3" type="ORF">GCM10008174_11860</name>
</gene>
<comment type="caution">
    <text evidence="3">The sequence shown here is derived from an EMBL/GenBank/DDBJ whole genome shotgun (WGS) entry which is preliminary data.</text>
</comment>
<reference evidence="3" key="2">
    <citation type="submission" date="2023-01" db="EMBL/GenBank/DDBJ databases">
        <authorList>
            <person name="Sun Q."/>
            <person name="Evtushenko L."/>
        </authorList>
    </citation>
    <scope>NUCLEOTIDE SEQUENCE</scope>
    <source>
        <strain evidence="3">VKM B-2748</strain>
    </source>
</reference>
<dbReference type="Pfam" id="PF05016">
    <property type="entry name" value="ParE_toxin"/>
    <property type="match status" value="1"/>
</dbReference>
<dbReference type="Proteomes" id="UP001143309">
    <property type="component" value="Unassembled WGS sequence"/>
</dbReference>
<reference evidence="3" key="1">
    <citation type="journal article" date="2014" name="Int. J. Syst. Evol. Microbiol.">
        <title>Complete genome sequence of Corynebacterium casei LMG S-19264T (=DSM 44701T), isolated from a smear-ripened cheese.</title>
        <authorList>
            <consortium name="US DOE Joint Genome Institute (JGI-PGF)"/>
            <person name="Walter F."/>
            <person name="Albersmeier A."/>
            <person name="Kalinowski J."/>
            <person name="Ruckert C."/>
        </authorList>
    </citation>
    <scope>NUCLEOTIDE SEQUENCE</scope>
    <source>
        <strain evidence="3">VKM B-2748</strain>
    </source>
</reference>
<protein>
    <recommendedName>
        <fullName evidence="5">Type II toxin-antitoxin system RelE/ParE family toxin</fullName>
    </recommendedName>
</protein>
<evidence type="ECO:0000256" key="2">
    <source>
        <dbReference type="ARBA" id="ARBA00022649"/>
    </source>
</evidence>
<dbReference type="EMBL" id="BSFL01000001">
    <property type="protein sequence ID" value="GLK79445.1"/>
    <property type="molecule type" value="Genomic_DNA"/>
</dbReference>
<keyword evidence="2" id="KW-1277">Toxin-antitoxin system</keyword>
<dbReference type="Gene3D" id="3.30.2310.20">
    <property type="entry name" value="RelE-like"/>
    <property type="match status" value="1"/>
</dbReference>
<dbReference type="InterPro" id="IPR035093">
    <property type="entry name" value="RelE/ParE_toxin_dom_sf"/>
</dbReference>
<dbReference type="PANTHER" id="PTHR33755:SF7">
    <property type="entry name" value="TOXIN MODULE OF TOXIN-ANTITOXIN SYSTEM RELE_STBE FAMILY"/>
    <property type="match status" value="1"/>
</dbReference>
<organism evidence="3 4">
    <name type="scientific">Methylopila turkensis</name>
    <dbReference type="NCBI Taxonomy" id="1437816"/>
    <lineage>
        <taxon>Bacteria</taxon>
        <taxon>Pseudomonadati</taxon>
        <taxon>Pseudomonadota</taxon>
        <taxon>Alphaproteobacteria</taxon>
        <taxon>Hyphomicrobiales</taxon>
        <taxon>Methylopilaceae</taxon>
        <taxon>Methylopila</taxon>
    </lineage>
</organism>
<sequence>MKVRLSGDARRFLRHEAGYLRDRNRAAAEKFVVRIGEALSNLAQFSKIGAGAEPSPVAEARRLVVGDYVLIYEISGTSLSVTSIRHGRMSPGSRLVDDDFDYEADDGR</sequence>
<dbReference type="InterPro" id="IPR007712">
    <property type="entry name" value="RelE/ParE_toxin"/>
</dbReference>
<name>A0A9W6JP46_9HYPH</name>
<dbReference type="RefSeq" id="WP_271199902.1">
    <property type="nucleotide sequence ID" value="NZ_BSFL01000001.1"/>
</dbReference>
<proteinExistence type="inferred from homology"/>
<accession>A0A9W6JP46</accession>
<keyword evidence="4" id="KW-1185">Reference proteome</keyword>
<dbReference type="InterPro" id="IPR051803">
    <property type="entry name" value="TA_system_RelE-like_toxin"/>
</dbReference>
<evidence type="ECO:0000256" key="1">
    <source>
        <dbReference type="ARBA" id="ARBA00006226"/>
    </source>
</evidence>
<evidence type="ECO:0000313" key="4">
    <source>
        <dbReference type="Proteomes" id="UP001143309"/>
    </source>
</evidence>
<evidence type="ECO:0000313" key="3">
    <source>
        <dbReference type="EMBL" id="GLK79445.1"/>
    </source>
</evidence>
<evidence type="ECO:0008006" key="5">
    <source>
        <dbReference type="Google" id="ProtNLM"/>
    </source>
</evidence>
<comment type="similarity">
    <text evidence="1">Belongs to the RelE toxin family.</text>
</comment>